<comment type="caution">
    <text evidence="1">The sequence shown here is derived from an EMBL/GenBank/DDBJ whole genome shotgun (WGS) entry which is preliminary data.</text>
</comment>
<dbReference type="OrthoDB" id="1837276at2759"/>
<accession>A0A9J6AAY3</accession>
<keyword evidence="2" id="KW-1185">Reference proteome</keyword>
<evidence type="ECO:0000313" key="1">
    <source>
        <dbReference type="EMBL" id="KAG5621648.1"/>
    </source>
</evidence>
<organism evidence="1 2">
    <name type="scientific">Solanum commersonii</name>
    <name type="common">Commerson's wild potato</name>
    <name type="synonym">Commerson's nightshade</name>
    <dbReference type="NCBI Taxonomy" id="4109"/>
    <lineage>
        <taxon>Eukaryota</taxon>
        <taxon>Viridiplantae</taxon>
        <taxon>Streptophyta</taxon>
        <taxon>Embryophyta</taxon>
        <taxon>Tracheophyta</taxon>
        <taxon>Spermatophyta</taxon>
        <taxon>Magnoliopsida</taxon>
        <taxon>eudicotyledons</taxon>
        <taxon>Gunneridae</taxon>
        <taxon>Pentapetalae</taxon>
        <taxon>asterids</taxon>
        <taxon>lamiids</taxon>
        <taxon>Solanales</taxon>
        <taxon>Solanaceae</taxon>
        <taxon>Solanoideae</taxon>
        <taxon>Solaneae</taxon>
        <taxon>Solanum</taxon>
    </lineage>
</organism>
<gene>
    <name evidence="1" type="ORF">H5410_006866</name>
</gene>
<dbReference type="AlphaFoldDB" id="A0A9J6AAY3"/>
<name>A0A9J6AAY3_SOLCO</name>
<reference evidence="1 2" key="1">
    <citation type="submission" date="2020-09" db="EMBL/GenBank/DDBJ databases">
        <title>De no assembly of potato wild relative species, Solanum commersonii.</title>
        <authorList>
            <person name="Cho K."/>
        </authorList>
    </citation>
    <scope>NUCLEOTIDE SEQUENCE [LARGE SCALE GENOMIC DNA]</scope>
    <source>
        <strain evidence="1">LZ3.2</strain>
        <tissue evidence="1">Leaf</tissue>
    </source>
</reference>
<sequence>MEQQRVLNGRTFDPNILTKIGMANLVDVVTIQGWNHLFESPVSYLHEPEVREFFYKMELLEGDGIKTIEFELLRVVNQLVISRSLLPNEEMPGVQGFLRSFLKRSIS</sequence>
<dbReference type="EMBL" id="JACXVP010000002">
    <property type="protein sequence ID" value="KAG5621648.1"/>
    <property type="molecule type" value="Genomic_DNA"/>
</dbReference>
<protein>
    <submittedName>
        <fullName evidence="1">Uncharacterized protein</fullName>
    </submittedName>
</protein>
<proteinExistence type="predicted"/>
<evidence type="ECO:0000313" key="2">
    <source>
        <dbReference type="Proteomes" id="UP000824120"/>
    </source>
</evidence>
<dbReference type="Proteomes" id="UP000824120">
    <property type="component" value="Chromosome 2"/>
</dbReference>